<protein>
    <recommendedName>
        <fullName evidence="9">Zn(2)-C6 fungal-type domain-containing protein</fullName>
    </recommendedName>
</protein>
<evidence type="ECO:0000313" key="12">
    <source>
        <dbReference type="Proteomes" id="UP000241587"/>
    </source>
</evidence>
<dbReference type="InterPro" id="IPR036864">
    <property type="entry name" value="Zn2-C6_fun-type_DNA-bd_sf"/>
</dbReference>
<dbReference type="PROSITE" id="PS00463">
    <property type="entry name" value="ZN2_CY6_FUNGAL_1"/>
    <property type="match status" value="1"/>
</dbReference>
<keyword evidence="7" id="KW-0539">Nucleus</keyword>
<dbReference type="SUPFAM" id="SSF57701">
    <property type="entry name" value="Zn2/Cys6 DNA-binding domain"/>
    <property type="match status" value="1"/>
</dbReference>
<evidence type="ECO:0000256" key="4">
    <source>
        <dbReference type="ARBA" id="ARBA00023015"/>
    </source>
</evidence>
<dbReference type="Gene3D" id="4.10.240.10">
    <property type="entry name" value="Zn(2)-C6 fungal-type DNA-binding domain"/>
    <property type="match status" value="1"/>
</dbReference>
<evidence type="ECO:0000256" key="7">
    <source>
        <dbReference type="ARBA" id="ARBA00023242"/>
    </source>
</evidence>
<keyword evidence="5" id="KW-0238">DNA-binding</keyword>
<evidence type="ECO:0000256" key="2">
    <source>
        <dbReference type="ARBA" id="ARBA00022723"/>
    </source>
</evidence>
<dbReference type="SMART" id="SM00066">
    <property type="entry name" value="GAL4"/>
    <property type="match status" value="1"/>
</dbReference>
<gene>
    <name evidence="10" type="ORF">FCULG_00004098</name>
    <name evidence="11" type="ORF">HYE67_009367</name>
</gene>
<dbReference type="Pfam" id="PF04082">
    <property type="entry name" value="Fungal_trans"/>
    <property type="match status" value="1"/>
</dbReference>
<accession>A0A2T4HA40</accession>
<evidence type="ECO:0000256" key="6">
    <source>
        <dbReference type="ARBA" id="ARBA00023163"/>
    </source>
</evidence>
<keyword evidence="2" id="KW-0479">Metal-binding</keyword>
<feature type="compositionally biased region" description="Polar residues" evidence="8">
    <location>
        <begin position="181"/>
        <end position="194"/>
    </location>
</feature>
<feature type="region of interest" description="Disordered" evidence="8">
    <location>
        <begin position="575"/>
        <end position="620"/>
    </location>
</feature>
<dbReference type="EMBL" id="CP064750">
    <property type="protein sequence ID" value="QPC67136.1"/>
    <property type="molecule type" value="Genomic_DNA"/>
</dbReference>
<dbReference type="Proteomes" id="UP000241587">
    <property type="component" value="Unassembled WGS sequence"/>
</dbReference>
<keyword evidence="12" id="KW-1185">Reference proteome</keyword>
<proteinExistence type="predicted"/>
<dbReference type="Proteomes" id="UP000663297">
    <property type="component" value="Chromosome 4"/>
</dbReference>
<evidence type="ECO:0000259" key="9">
    <source>
        <dbReference type="PROSITE" id="PS50048"/>
    </source>
</evidence>
<keyword evidence="6" id="KW-0804">Transcription</keyword>
<evidence type="ECO:0000313" key="11">
    <source>
        <dbReference type="EMBL" id="QPC67136.1"/>
    </source>
</evidence>
<reference evidence="11" key="2">
    <citation type="submission" date="2020-11" db="EMBL/GenBank/DDBJ databases">
        <title>The chromosome-scale genome resource for two endophytic Fusarium species: F. culmorum and F. pseudograminearum.</title>
        <authorList>
            <person name="Yuan Z."/>
        </authorList>
    </citation>
    <scope>NUCLEOTIDE SEQUENCE</scope>
    <source>
        <strain evidence="11">Class2-1B</strain>
    </source>
</reference>
<dbReference type="PANTHER" id="PTHR31313">
    <property type="entry name" value="TY1 ENHANCER ACTIVATOR"/>
    <property type="match status" value="1"/>
</dbReference>
<sequence>MALSANAKDAPNLEASQKDVSPKAPAAAAAAVAAGRQASKQQVRHRASVACASCRDRRIRCVVPKNQNECTACAKSGAECIIKNDDERRRPISKAYMSSLSDRISLLEGMLLEKGVVPPPAAYPPKTRHDFQEGMATASGNSDPSPQADPKSPGSDARSPPDSHADDTAGNENDSAAAGSQYENTQLNRSSNEGSPFRMFDSKHEDVIHRLLSTKGNLSFDQISGRLRFFGPTANSHVYAESTSLSDSREPSEQIRRAVKTIQSLSQETHDYLIEGFFHYYNSVIQIIDRAAFEADRSSKSSKFYSHFLHITVLAMGYRAADMDRDDMRKITLNPRESTLHREAKHMLDIELERPGGIPSVQALLLLGDLECGVGRDNTGWMYSGMANRLAFDIGLHLGCTSNMSEQDTKIRNMVMQACVIYDRYWGLFLGRPLAIKSQDVDLLSNRFSQLAAFGLDNAKTDLTRDIYEQLIELMELAGRIVEIRDLTSSNRTAEQTGTFAANEAEENKYLQVINLDRQLQNWYRRLPDRMAWKPSNVKTAPYSFFLLHQQYHVTMILLHRPWAKYGAITGDNASTGSYPSPENDMMADSESPGQPFGHNSEAPSTTSDDRQRAVHGSRTSLARNICTQQAMRVARIFWQHRQRFDGRKIFITGIQHAGTASIALIAALAYQRNESSRQTYTGYLEILSDAVGDMSSTYHPAMRMDDLLKAVLEQIRSSMNDLPRSRSGSIGHPASAGVSNAKGSLPFESNPSVPVVPVRREADAEFSQPVKKRRPSIHRQTSDFASSKPSFMGITAQPTPSLTDKTYTLPYGQHSQPPLDSIMFPMNVHSQADQLGLGLVGNTVNVHHSGIPATHMMGAINTTNLPTPLPDNWGLHHMQPSFAQGQFHGAIDWTSGTAGLSASSVLNQSAAMSSGIMSGMAAFSSTKEPHKFTSNESAMNEQVPNKLSQMGTAWNSGTVESAGPGHVDGYGPGIGKPMQADDEGNDEQRNYSLDFFHFA</sequence>
<organism evidence="10 12">
    <name type="scientific">Fusarium culmorum</name>
    <dbReference type="NCBI Taxonomy" id="5516"/>
    <lineage>
        <taxon>Eukaryota</taxon>
        <taxon>Fungi</taxon>
        <taxon>Dikarya</taxon>
        <taxon>Ascomycota</taxon>
        <taxon>Pezizomycotina</taxon>
        <taxon>Sordariomycetes</taxon>
        <taxon>Hypocreomycetidae</taxon>
        <taxon>Hypocreales</taxon>
        <taxon>Nectriaceae</taxon>
        <taxon>Fusarium</taxon>
    </lineage>
</organism>
<evidence type="ECO:0000256" key="5">
    <source>
        <dbReference type="ARBA" id="ARBA00023125"/>
    </source>
</evidence>
<dbReference type="InterPro" id="IPR001138">
    <property type="entry name" value="Zn2Cys6_DnaBD"/>
</dbReference>
<dbReference type="InterPro" id="IPR007219">
    <property type="entry name" value="XnlR_reg_dom"/>
</dbReference>
<evidence type="ECO:0000313" key="10">
    <source>
        <dbReference type="EMBL" id="PTD12617.1"/>
    </source>
</evidence>
<dbReference type="CDD" id="cd00067">
    <property type="entry name" value="GAL4"/>
    <property type="match status" value="1"/>
</dbReference>
<dbReference type="PROSITE" id="PS50048">
    <property type="entry name" value="ZN2_CY6_FUNGAL_2"/>
    <property type="match status" value="1"/>
</dbReference>
<dbReference type="Pfam" id="PF00172">
    <property type="entry name" value="Zn_clus"/>
    <property type="match status" value="1"/>
</dbReference>
<dbReference type="GO" id="GO:0003677">
    <property type="term" value="F:DNA binding"/>
    <property type="evidence" value="ECO:0007669"/>
    <property type="project" value="UniProtKB-KW"/>
</dbReference>
<dbReference type="AlphaFoldDB" id="A0A2T4HA40"/>
<dbReference type="GO" id="GO:0006351">
    <property type="term" value="P:DNA-templated transcription"/>
    <property type="evidence" value="ECO:0007669"/>
    <property type="project" value="InterPro"/>
</dbReference>
<dbReference type="GO" id="GO:0005634">
    <property type="term" value="C:nucleus"/>
    <property type="evidence" value="ECO:0007669"/>
    <property type="project" value="UniProtKB-SubCell"/>
</dbReference>
<feature type="domain" description="Zn(2)-C6 fungal-type" evidence="9">
    <location>
        <begin position="50"/>
        <end position="82"/>
    </location>
</feature>
<dbReference type="GO" id="GO:0008270">
    <property type="term" value="F:zinc ion binding"/>
    <property type="evidence" value="ECO:0007669"/>
    <property type="project" value="InterPro"/>
</dbReference>
<dbReference type="CDD" id="cd12148">
    <property type="entry name" value="fungal_TF_MHR"/>
    <property type="match status" value="1"/>
</dbReference>
<comment type="subcellular location">
    <subcellularLocation>
        <location evidence="1">Nucleus</location>
    </subcellularLocation>
</comment>
<keyword evidence="4" id="KW-0805">Transcription regulation</keyword>
<dbReference type="SMART" id="SM00906">
    <property type="entry name" value="Fungal_trans"/>
    <property type="match status" value="1"/>
</dbReference>
<evidence type="ECO:0000256" key="8">
    <source>
        <dbReference type="SAM" id="MobiDB-lite"/>
    </source>
</evidence>
<dbReference type="PANTHER" id="PTHR31313:SF81">
    <property type="entry name" value="TY1 ENHANCER ACTIVATOR"/>
    <property type="match status" value="1"/>
</dbReference>
<dbReference type="OMA" id="VARIYWQ"/>
<reference evidence="10 12" key="1">
    <citation type="submission" date="2018-02" db="EMBL/GenBank/DDBJ databases">
        <title>Fusarium culmorum secondary metabolites in fungal-bacterial-plant interactions.</title>
        <authorList>
            <person name="Schmidt R."/>
        </authorList>
    </citation>
    <scope>NUCLEOTIDE SEQUENCE [LARGE SCALE GENOMIC DNA]</scope>
    <source>
        <strain evidence="10 12">PV</strain>
    </source>
</reference>
<feature type="region of interest" description="Disordered" evidence="8">
    <location>
        <begin position="1"/>
        <end position="26"/>
    </location>
</feature>
<keyword evidence="3" id="KW-0862">Zinc</keyword>
<dbReference type="InterPro" id="IPR051615">
    <property type="entry name" value="Transcr_Regulatory_Elem"/>
</dbReference>
<evidence type="ECO:0000256" key="3">
    <source>
        <dbReference type="ARBA" id="ARBA00022833"/>
    </source>
</evidence>
<feature type="compositionally biased region" description="Polar residues" evidence="8">
    <location>
        <begin position="779"/>
        <end position="790"/>
    </location>
</feature>
<dbReference type="EMBL" id="PVEM01000001">
    <property type="protein sequence ID" value="PTD12617.1"/>
    <property type="molecule type" value="Genomic_DNA"/>
</dbReference>
<evidence type="ECO:0000256" key="1">
    <source>
        <dbReference type="ARBA" id="ARBA00004123"/>
    </source>
</evidence>
<feature type="region of interest" description="Disordered" evidence="8">
    <location>
        <begin position="765"/>
        <end position="795"/>
    </location>
</feature>
<name>A0A2T4HA40_FUSCU</name>
<feature type="region of interest" description="Disordered" evidence="8">
    <location>
        <begin position="118"/>
        <end position="198"/>
    </location>
</feature>
<dbReference type="GO" id="GO:0000981">
    <property type="term" value="F:DNA-binding transcription factor activity, RNA polymerase II-specific"/>
    <property type="evidence" value="ECO:0007669"/>
    <property type="project" value="InterPro"/>
</dbReference>
<dbReference type="OrthoDB" id="2154091at2759"/>